<keyword evidence="2" id="KW-1185">Reference proteome</keyword>
<proteinExistence type="predicted"/>
<evidence type="ECO:0000313" key="2">
    <source>
        <dbReference type="Proteomes" id="UP000307173"/>
    </source>
</evidence>
<accession>A0A4T0X1M2</accession>
<protein>
    <submittedName>
        <fullName evidence="1">Uncharacterized protein</fullName>
    </submittedName>
</protein>
<dbReference type="AlphaFoldDB" id="A0A4T0X1M2"/>
<name>A0A4T0X1M2_9ASCO</name>
<gene>
    <name evidence="1" type="ORF">CANINC_002244</name>
</gene>
<evidence type="ECO:0000313" key="1">
    <source>
        <dbReference type="EMBL" id="TID28900.1"/>
    </source>
</evidence>
<comment type="caution">
    <text evidence="1">The sequence shown here is derived from an EMBL/GenBank/DDBJ whole genome shotgun (WGS) entry which is preliminary data.</text>
</comment>
<reference evidence="1 2" key="1">
    <citation type="journal article" date="2019" name="Front. Genet.">
        <title>Whole-Genome Sequencing of the Opportunistic Yeast Pathogen Candida inconspicua Uncovers Its Hybrid Origin.</title>
        <authorList>
            <person name="Mixao V."/>
            <person name="Hansen A.P."/>
            <person name="Saus E."/>
            <person name="Boekhout T."/>
            <person name="Lass-Florl C."/>
            <person name="Gabaldon T."/>
        </authorList>
    </citation>
    <scope>NUCLEOTIDE SEQUENCE [LARGE SCALE GENOMIC DNA]</scope>
    <source>
        <strain evidence="1 2">CBS 180</strain>
    </source>
</reference>
<dbReference type="EMBL" id="SELW01000357">
    <property type="protein sequence ID" value="TID28900.1"/>
    <property type="molecule type" value="Genomic_DNA"/>
</dbReference>
<sequence>MKNQSDVWFKRPGEASTLTPNDGIQKSCITSADVTINLICVSTGHTTDASTSNIRNCPSSNKSSGTIYDSNSIVSPFSFMKSEYSYFQYHCNPIAFIVIAGAITSSHIYNNMKLGNAIINNITAGNVVHTISINCP</sequence>
<organism evidence="1 2">
    <name type="scientific">Pichia inconspicua</name>
    <dbReference type="NCBI Taxonomy" id="52247"/>
    <lineage>
        <taxon>Eukaryota</taxon>
        <taxon>Fungi</taxon>
        <taxon>Dikarya</taxon>
        <taxon>Ascomycota</taxon>
        <taxon>Saccharomycotina</taxon>
        <taxon>Pichiomycetes</taxon>
        <taxon>Pichiales</taxon>
        <taxon>Pichiaceae</taxon>
        <taxon>Pichia</taxon>
    </lineage>
</organism>
<dbReference type="Proteomes" id="UP000307173">
    <property type="component" value="Unassembled WGS sequence"/>
</dbReference>